<comment type="subcellular location">
    <subcellularLocation>
        <location evidence="1">Cytoplasm</location>
    </subcellularLocation>
</comment>
<name>A0A0R1WLT2_9LACO</name>
<dbReference type="AlphaFoldDB" id="A0A0R1WLT2"/>
<feature type="coiled-coil region" evidence="5">
    <location>
        <begin position="504"/>
        <end position="634"/>
    </location>
</feature>
<sequence>MDIERIKKDMADAHKEVQQAEKKITDIKNIIENNQNKLNENVEKVSKLKRDLDEKLDTQLKYQEKLDFYQKIKDESENFNKSLVEKDIREKNEKIKLLELKQAQINENWDKVHAETIDIQNKLEIELTNLNKATEVQKNTNDSSNIMKRELQRNEKRVDRSKKALDDSVNEIEKFENEIKQLTIDIAGKKKNIKNYRNKESQNEEVNSEALTELDQQQELLNKLKADSKEIGQKIKNLSEKLEANSAKIAAIPRIKLPEKFNKALFNNYTQGKIDGNEMGQITTEGLQLNLFQEFLDKSQLNFNFDEVDYKTEIEDIQEIKDQVVIEISAFAASLLNKVREVFELPQLSVNPESIEFTKEVVKRYNQDNWQSFNNEKNETSGKGHDIDALFELWNSENSAFRNFDSKEEVIGNGEPYLADFKDKLTLADLKYVVFQNIISMLFADSENEIGKVLTLLGFPKDEDSEYRNHLLGVSIDKYFTIHFELAYSDNQIEGSYLLPDFGCEKLNEEKVNLNNKKEQLENRLEINHQKIKDQEQILAQLEKKAALLSVEKIKNDISKMDSKKSELKKQLKKMKQHLSEQKDDWINLKGKVTLAISRYEASKAAITAADIELDAKNNEVNVLKKKLDLALANEKKVNESKELNVYLQTSLKAQILEANKELEANAKVDEKLIEINEILLKTNGQITDLTDEYNLEIVKVSEMESILDQSVQQKNSFVLELNNAKKRISNLETKIALIEAGFEE</sequence>
<reference evidence="6 7" key="1">
    <citation type="journal article" date="2015" name="Genome Announc.">
        <title>Expanding the biotechnology potential of lactobacilli through comparative genomics of 213 strains and associated genera.</title>
        <authorList>
            <person name="Sun Z."/>
            <person name="Harris H.M."/>
            <person name="McCann A."/>
            <person name="Guo C."/>
            <person name="Argimon S."/>
            <person name="Zhang W."/>
            <person name="Yang X."/>
            <person name="Jeffery I.B."/>
            <person name="Cooney J.C."/>
            <person name="Kagawa T.F."/>
            <person name="Liu W."/>
            <person name="Song Y."/>
            <person name="Salvetti E."/>
            <person name="Wrobel A."/>
            <person name="Rasinkangas P."/>
            <person name="Parkhill J."/>
            <person name="Rea M.C."/>
            <person name="O'Sullivan O."/>
            <person name="Ritari J."/>
            <person name="Douillard F.P."/>
            <person name="Paul Ross R."/>
            <person name="Yang R."/>
            <person name="Briner A.E."/>
            <person name="Felis G.E."/>
            <person name="de Vos W.M."/>
            <person name="Barrangou R."/>
            <person name="Klaenhammer T.R."/>
            <person name="Caufield P.W."/>
            <person name="Cui Y."/>
            <person name="Zhang H."/>
            <person name="O'Toole P.W."/>
        </authorList>
    </citation>
    <scope>NUCLEOTIDE SEQUENCE [LARGE SCALE GENOMIC DNA]</scope>
    <source>
        <strain evidence="6 7">DSM 18933</strain>
    </source>
</reference>
<dbReference type="PANTHER" id="PTHR46349:SF6">
    <property type="entry name" value="MYOSIN-6-LIKE"/>
    <property type="match status" value="1"/>
</dbReference>
<evidence type="ECO:0000256" key="4">
    <source>
        <dbReference type="ARBA" id="ARBA00023175"/>
    </source>
</evidence>
<accession>A0A0R1WLT2</accession>
<dbReference type="GO" id="GO:0005923">
    <property type="term" value="C:bicellular tight junction"/>
    <property type="evidence" value="ECO:0007669"/>
    <property type="project" value="TreeGrafter"/>
</dbReference>
<dbReference type="STRING" id="1423755.FC40_GL000576"/>
<evidence type="ECO:0000313" key="7">
    <source>
        <dbReference type="Proteomes" id="UP000051054"/>
    </source>
</evidence>
<dbReference type="RefSeq" id="WP_025021839.1">
    <property type="nucleotide sequence ID" value="NZ_AZGD01000090.1"/>
</dbReference>
<keyword evidence="5" id="KW-0175">Coiled coil</keyword>
<keyword evidence="7" id="KW-1185">Reference proteome</keyword>
<dbReference type="Proteomes" id="UP000051054">
    <property type="component" value="Unassembled WGS sequence"/>
</dbReference>
<feature type="coiled-coil region" evidence="5">
    <location>
        <begin position="81"/>
        <end position="108"/>
    </location>
</feature>
<dbReference type="PANTHER" id="PTHR46349">
    <property type="entry name" value="CINGULIN-LIKE PROTEIN 1-RELATED"/>
    <property type="match status" value="1"/>
</dbReference>
<evidence type="ECO:0000256" key="1">
    <source>
        <dbReference type="ARBA" id="ARBA00004496"/>
    </source>
</evidence>
<dbReference type="NCBIfam" id="TIGR04320">
    <property type="entry name" value="Surf_Exclu_PgrA"/>
    <property type="match status" value="1"/>
</dbReference>
<evidence type="ECO:0000256" key="3">
    <source>
        <dbReference type="ARBA" id="ARBA00023123"/>
    </source>
</evidence>
<protein>
    <recommendedName>
        <fullName evidence="8">SEC10/PgrA surface exclusion domain-containing protein</fullName>
    </recommendedName>
</protein>
<feature type="coiled-coil region" evidence="5">
    <location>
        <begin position="151"/>
        <end position="241"/>
    </location>
</feature>
<keyword evidence="2" id="KW-0963">Cytoplasm</keyword>
<evidence type="ECO:0008006" key="8">
    <source>
        <dbReference type="Google" id="ProtNLM"/>
    </source>
</evidence>
<dbReference type="InterPro" id="IPR027607">
    <property type="entry name" value="Surf_Exclu_SEC10/PgrA"/>
</dbReference>
<feature type="coiled-coil region" evidence="5">
    <location>
        <begin position="3"/>
        <end position="55"/>
    </location>
</feature>
<organism evidence="6 7">
    <name type="scientific">Ligilactobacillus hayakitensis DSM 18933 = JCM 14209</name>
    <dbReference type="NCBI Taxonomy" id="1423755"/>
    <lineage>
        <taxon>Bacteria</taxon>
        <taxon>Bacillati</taxon>
        <taxon>Bacillota</taxon>
        <taxon>Bacilli</taxon>
        <taxon>Lactobacillales</taxon>
        <taxon>Lactobacillaceae</taxon>
        <taxon>Ligilactobacillus</taxon>
    </lineage>
</organism>
<proteinExistence type="predicted"/>
<keyword evidence="3" id="KW-0518">Myosin</keyword>
<dbReference type="PATRIC" id="fig|1423755.3.peg.630"/>
<keyword evidence="4" id="KW-0505">Motor protein</keyword>
<evidence type="ECO:0000313" key="6">
    <source>
        <dbReference type="EMBL" id="KRM18791.1"/>
    </source>
</evidence>
<dbReference type="OrthoDB" id="2329601at2"/>
<evidence type="ECO:0000256" key="5">
    <source>
        <dbReference type="SAM" id="Coils"/>
    </source>
</evidence>
<dbReference type="EMBL" id="AZGD01000090">
    <property type="protein sequence ID" value="KRM18791.1"/>
    <property type="molecule type" value="Genomic_DNA"/>
</dbReference>
<gene>
    <name evidence="6" type="ORF">FC40_GL000576</name>
</gene>
<feature type="coiled-coil region" evidence="5">
    <location>
        <begin position="715"/>
        <end position="742"/>
    </location>
</feature>
<evidence type="ECO:0000256" key="2">
    <source>
        <dbReference type="ARBA" id="ARBA00022490"/>
    </source>
</evidence>
<comment type="caution">
    <text evidence="6">The sequence shown here is derived from an EMBL/GenBank/DDBJ whole genome shotgun (WGS) entry which is preliminary data.</text>
</comment>